<dbReference type="PANTHER" id="PTHR43013:SF1">
    <property type="entry name" value="GLUTAMYL-TRNA REDUCTASE"/>
    <property type="match status" value="1"/>
</dbReference>
<dbReference type="Proteomes" id="UP000749311">
    <property type="component" value="Unassembled WGS sequence"/>
</dbReference>
<keyword evidence="13" id="KW-1185">Reference proteome</keyword>
<feature type="active site" description="Nucleophile" evidence="8">
    <location>
        <position position="47"/>
    </location>
</feature>
<feature type="binding site" evidence="8">
    <location>
        <position position="112"/>
    </location>
    <ligand>
        <name>substrate</name>
    </ligand>
</feature>
<comment type="domain">
    <text evidence="8">Possesses an unusual extended V-shaped dimeric structure with each monomer consisting of three distinct domains arranged along a curved 'spinal' alpha-helix. The N-terminal catalytic domain specifically recognizes the glutamate moiety of the substrate. The second domain is the NADPH-binding domain, and the third C-terminal domain is responsible for dimerization.</text>
</comment>
<dbReference type="InterPro" id="IPR015896">
    <property type="entry name" value="4pyrrol_synth_GluRdtase_dimer"/>
</dbReference>
<proteinExistence type="inferred from homology"/>
<dbReference type="Pfam" id="PF00745">
    <property type="entry name" value="GlutR_dimer"/>
    <property type="match status" value="1"/>
</dbReference>
<evidence type="ECO:0000259" key="11">
    <source>
        <dbReference type="Pfam" id="PF05201"/>
    </source>
</evidence>
<feature type="binding site" evidence="8">
    <location>
        <begin position="180"/>
        <end position="185"/>
    </location>
    <ligand>
        <name>NADP(+)</name>
        <dbReference type="ChEBI" id="CHEBI:58349"/>
    </ligand>
</feature>
<feature type="binding site" evidence="8">
    <location>
        <begin position="106"/>
        <end position="108"/>
    </location>
    <ligand>
        <name>substrate</name>
    </ligand>
</feature>
<protein>
    <recommendedName>
        <fullName evidence="3 8">Glutamyl-tRNA reductase</fullName>
        <shortName evidence="8">GluTR</shortName>
        <ecNumber evidence="3 8">1.2.1.70</ecNumber>
    </recommendedName>
</protein>
<evidence type="ECO:0000256" key="1">
    <source>
        <dbReference type="ARBA" id="ARBA00005059"/>
    </source>
</evidence>
<evidence type="ECO:0000256" key="2">
    <source>
        <dbReference type="ARBA" id="ARBA00005916"/>
    </source>
</evidence>
<dbReference type="SUPFAM" id="SSF69075">
    <property type="entry name" value="Glutamyl tRNA-reductase dimerization domain"/>
    <property type="match status" value="1"/>
</dbReference>
<comment type="similarity">
    <text evidence="2 8">Belongs to the glutamyl-tRNA reductase family.</text>
</comment>
<evidence type="ECO:0000256" key="3">
    <source>
        <dbReference type="ARBA" id="ARBA00012970"/>
    </source>
</evidence>
<keyword evidence="4 8" id="KW-0521">NADP</keyword>
<evidence type="ECO:0000256" key="8">
    <source>
        <dbReference type="HAMAP-Rule" id="MF_00087"/>
    </source>
</evidence>
<sequence length="405" mass="41970">MSVIARTADHATHGLAVVERLTPAAAGLATDLAALDGVVGSVVVATCNRVEVLAELGVPDAGKAVDDFLSQRLGPDAADLTRRSDAALTVHLFRLACGLESQVVGEREINGQLRRALSRARRAGTASFGLAHTIEAASRASRRVENETGLAGRGRSIVAVGLDLVGRFVELPGCTVVLVGTGNYAGAVTAALHDRGVARAFVSSASGRAEQFADRHGLTAIADDDLAHHLTEADLLVTCRGFGGPAVPLDAVEAALAQRAAERPLAVLDLAVTHDVDARVADLPGVHVIDLAAIHASVPPADTEQVRLAEQILDEELAAFEADMAIRGIGPDIAALQAWSRGIVDAEIARLGDNPDAEASAIALRRVGASLVHLPTVLLRQAAAEDRASGLLHDLRDLLANGQEA</sequence>
<name>A0ABX0SLI6_9ACTN</name>
<dbReference type="PANTHER" id="PTHR43013">
    <property type="entry name" value="GLUTAMYL-TRNA REDUCTASE"/>
    <property type="match status" value="1"/>
</dbReference>
<dbReference type="InterPro" id="IPR036453">
    <property type="entry name" value="GluRdtase_dimer_dom_sf"/>
</dbReference>
<reference evidence="12 13" key="1">
    <citation type="submission" date="2020-02" db="EMBL/GenBank/DDBJ databases">
        <title>Sequencing the genomes of 1000 actinobacteria strains.</title>
        <authorList>
            <person name="Klenk H.-P."/>
        </authorList>
    </citation>
    <scope>NUCLEOTIDE SEQUENCE [LARGE SCALE GENOMIC DNA]</scope>
    <source>
        <strain evidence="12 13">DSM 19609</strain>
    </source>
</reference>
<dbReference type="SUPFAM" id="SSF69742">
    <property type="entry name" value="Glutamyl tRNA-reductase catalytic, N-terminal domain"/>
    <property type="match status" value="1"/>
</dbReference>
<feature type="binding site" evidence="8">
    <location>
        <position position="101"/>
    </location>
    <ligand>
        <name>substrate</name>
    </ligand>
</feature>
<evidence type="ECO:0000256" key="4">
    <source>
        <dbReference type="ARBA" id="ARBA00022857"/>
    </source>
</evidence>
<dbReference type="InterPro" id="IPR036291">
    <property type="entry name" value="NAD(P)-bd_dom_sf"/>
</dbReference>
<dbReference type="Pfam" id="PF05201">
    <property type="entry name" value="GlutR_N"/>
    <property type="match status" value="1"/>
</dbReference>
<feature type="site" description="Important for activity" evidence="8">
    <location>
        <position position="91"/>
    </location>
</feature>
<evidence type="ECO:0000256" key="6">
    <source>
        <dbReference type="ARBA" id="ARBA00023244"/>
    </source>
</evidence>
<dbReference type="EMBL" id="JAAMOZ010000005">
    <property type="protein sequence ID" value="NIH58810.1"/>
    <property type="molecule type" value="Genomic_DNA"/>
</dbReference>
<dbReference type="InterPro" id="IPR006151">
    <property type="entry name" value="Shikm_DH/Glu-tRNA_Rdtase"/>
</dbReference>
<keyword evidence="6 8" id="KW-0627">Porphyrin biosynthesis</keyword>
<feature type="domain" description="Tetrapyrrole biosynthesis glutamyl-tRNA reductase dimerisation" evidence="9">
    <location>
        <begin position="309"/>
        <end position="399"/>
    </location>
</feature>
<evidence type="ECO:0000259" key="9">
    <source>
        <dbReference type="Pfam" id="PF00745"/>
    </source>
</evidence>
<evidence type="ECO:0000313" key="12">
    <source>
        <dbReference type="EMBL" id="NIH58810.1"/>
    </source>
</evidence>
<comment type="pathway">
    <text evidence="1 8">Porphyrin-containing compound metabolism; protoporphyrin-IX biosynthesis; 5-aminolevulinate from L-glutamyl-tRNA(Glu): step 1/2.</text>
</comment>
<dbReference type="GO" id="GO:0008883">
    <property type="term" value="F:glutamyl-tRNA reductase activity"/>
    <property type="evidence" value="ECO:0007669"/>
    <property type="project" value="UniProtKB-EC"/>
</dbReference>
<organism evidence="12 13">
    <name type="scientific">Brooklawnia cerclae</name>
    <dbReference type="NCBI Taxonomy" id="349934"/>
    <lineage>
        <taxon>Bacteria</taxon>
        <taxon>Bacillati</taxon>
        <taxon>Actinomycetota</taxon>
        <taxon>Actinomycetes</taxon>
        <taxon>Propionibacteriales</taxon>
        <taxon>Propionibacteriaceae</taxon>
        <taxon>Brooklawnia</taxon>
    </lineage>
</organism>
<feature type="domain" description="Quinate/shikimate 5-dehydrogenase/glutamyl-tRNA reductase" evidence="10">
    <location>
        <begin position="170"/>
        <end position="293"/>
    </location>
</feature>
<dbReference type="HAMAP" id="MF_00087">
    <property type="entry name" value="Glu_tRNA_reductase"/>
    <property type="match status" value="1"/>
</dbReference>
<keyword evidence="5 8" id="KW-0560">Oxidoreductase</keyword>
<comment type="catalytic activity">
    <reaction evidence="7 8">
        <text>(S)-4-amino-5-oxopentanoate + tRNA(Glu) + NADP(+) = L-glutamyl-tRNA(Glu) + NADPH + H(+)</text>
        <dbReference type="Rhea" id="RHEA:12344"/>
        <dbReference type="Rhea" id="RHEA-COMP:9663"/>
        <dbReference type="Rhea" id="RHEA-COMP:9680"/>
        <dbReference type="ChEBI" id="CHEBI:15378"/>
        <dbReference type="ChEBI" id="CHEBI:57501"/>
        <dbReference type="ChEBI" id="CHEBI:57783"/>
        <dbReference type="ChEBI" id="CHEBI:58349"/>
        <dbReference type="ChEBI" id="CHEBI:78442"/>
        <dbReference type="ChEBI" id="CHEBI:78520"/>
        <dbReference type="EC" id="1.2.1.70"/>
    </reaction>
</comment>
<evidence type="ECO:0000313" key="13">
    <source>
        <dbReference type="Proteomes" id="UP000749311"/>
    </source>
</evidence>
<dbReference type="SUPFAM" id="SSF51735">
    <property type="entry name" value="NAD(P)-binding Rossmann-fold domains"/>
    <property type="match status" value="1"/>
</dbReference>
<evidence type="ECO:0000256" key="7">
    <source>
        <dbReference type="ARBA" id="ARBA00047464"/>
    </source>
</evidence>
<dbReference type="PIRSF" id="PIRSF000445">
    <property type="entry name" value="4pyrrol_synth_GluRdtase"/>
    <property type="match status" value="1"/>
</dbReference>
<dbReference type="InterPro" id="IPR000343">
    <property type="entry name" value="4pyrrol_synth_GluRdtase"/>
</dbReference>
<dbReference type="InterPro" id="IPR015895">
    <property type="entry name" value="4pyrrol_synth_GluRdtase_N"/>
</dbReference>
<dbReference type="Gene3D" id="3.40.50.720">
    <property type="entry name" value="NAD(P)-binding Rossmann-like Domain"/>
    <property type="match status" value="1"/>
</dbReference>
<dbReference type="Pfam" id="PF01488">
    <property type="entry name" value="Shikimate_DH"/>
    <property type="match status" value="1"/>
</dbReference>
<dbReference type="NCBIfam" id="NF000750">
    <property type="entry name" value="PRK00045.3-4"/>
    <property type="match status" value="1"/>
</dbReference>
<comment type="function">
    <text evidence="8">Catalyzes the NADPH-dependent reduction of glutamyl-tRNA(Glu) to glutamate 1-semialdehyde (GSA).</text>
</comment>
<evidence type="ECO:0000256" key="5">
    <source>
        <dbReference type="ARBA" id="ARBA00023002"/>
    </source>
</evidence>
<evidence type="ECO:0000259" key="10">
    <source>
        <dbReference type="Pfam" id="PF01488"/>
    </source>
</evidence>
<gene>
    <name evidence="8" type="primary">hemA</name>
    <name evidence="12" type="ORF">FB473_003511</name>
</gene>
<feature type="domain" description="Glutamyl-tRNA reductase N-terminal" evidence="11">
    <location>
        <begin position="9"/>
        <end position="148"/>
    </location>
</feature>
<dbReference type="RefSeq" id="WP_167172001.1">
    <property type="nucleotide sequence ID" value="NZ_BAAAOO010000006.1"/>
</dbReference>
<dbReference type="EC" id="1.2.1.70" evidence="3 8"/>
<feature type="binding site" evidence="8">
    <location>
        <begin position="46"/>
        <end position="49"/>
    </location>
    <ligand>
        <name>substrate</name>
    </ligand>
</feature>
<dbReference type="Gene3D" id="3.30.460.30">
    <property type="entry name" value="Glutamyl-tRNA reductase, N-terminal domain"/>
    <property type="match status" value="1"/>
</dbReference>
<accession>A0ABX0SLI6</accession>
<comment type="caution">
    <text evidence="12">The sequence shown here is derived from an EMBL/GenBank/DDBJ whole genome shotgun (WGS) entry which is preliminary data.</text>
</comment>
<comment type="subunit">
    <text evidence="8">Homodimer.</text>
</comment>
<dbReference type="InterPro" id="IPR036343">
    <property type="entry name" value="GluRdtase_N_sf"/>
</dbReference>
<comment type="miscellaneous">
    <text evidence="8">During catalysis, the active site Cys acts as a nucleophile attacking the alpha-carbonyl group of tRNA-bound glutamate with the formation of a thioester intermediate between enzyme and glutamate, and the concomitant release of tRNA(Glu). The thioester intermediate is finally reduced by direct hydride transfer from NADPH, to form the product GSA.</text>
</comment>